<reference evidence="2 3" key="1">
    <citation type="submission" date="2018-03" db="EMBL/GenBank/DDBJ databases">
        <title>Draft Genome Sequences of the Obligatory Marine Myxobacteria Enhygromyxa salina SWB007.</title>
        <authorList>
            <person name="Poehlein A."/>
            <person name="Moghaddam J.A."/>
            <person name="Harms H."/>
            <person name="Alanjari M."/>
            <person name="Koenig G.M."/>
            <person name="Daniel R."/>
            <person name="Schaeberle T.F."/>
        </authorList>
    </citation>
    <scope>NUCLEOTIDE SEQUENCE [LARGE SCALE GENOMIC DNA]</scope>
    <source>
        <strain evidence="2 3">SWB007</strain>
    </source>
</reference>
<protein>
    <submittedName>
        <fullName evidence="2">Uncharacterized protein</fullName>
    </submittedName>
</protein>
<comment type="caution">
    <text evidence="2">The sequence shown here is derived from an EMBL/GenBank/DDBJ whole genome shotgun (WGS) entry which is preliminary data.</text>
</comment>
<dbReference type="AlphaFoldDB" id="A0A2S9YIY8"/>
<evidence type="ECO:0000313" key="3">
    <source>
        <dbReference type="Proteomes" id="UP000238823"/>
    </source>
</evidence>
<feature type="region of interest" description="Disordered" evidence="1">
    <location>
        <begin position="230"/>
        <end position="257"/>
    </location>
</feature>
<accession>A0A2S9YIY8</accession>
<organism evidence="2 3">
    <name type="scientific">Enhygromyxa salina</name>
    <dbReference type="NCBI Taxonomy" id="215803"/>
    <lineage>
        <taxon>Bacteria</taxon>
        <taxon>Pseudomonadati</taxon>
        <taxon>Myxococcota</taxon>
        <taxon>Polyangia</taxon>
        <taxon>Nannocystales</taxon>
        <taxon>Nannocystaceae</taxon>
        <taxon>Enhygromyxa</taxon>
    </lineage>
</organism>
<name>A0A2S9YIY8_9BACT</name>
<feature type="region of interest" description="Disordered" evidence="1">
    <location>
        <begin position="95"/>
        <end position="116"/>
    </location>
</feature>
<dbReference type="EMBL" id="PVNL01000099">
    <property type="protein sequence ID" value="PRQ05041.1"/>
    <property type="molecule type" value="Genomic_DNA"/>
</dbReference>
<proteinExistence type="predicted"/>
<sequence>MLLSRRRPKRGQARLVGLREWVWVTLHLEAKARARTRCPTSPNRGYILHVLPNHRAHPYARARRGCSGLPTNSRRVRGVQVPRHVAAGVVLLARPPTQGDRGAPGRSPGRVSKAAGRPVWVHIRSRRARPWPGYRPPTPALRSRTAARRHAVNSRLAAPTWRRLGRPVPSRTRSWRASRLRAVAVSTAVATPTRGTLLSRKRPKRGQARVVGLREWVWMTLRCPTSRSFRRRSSPSVLFTPRGRAPSRLARDSRMNR</sequence>
<evidence type="ECO:0000256" key="1">
    <source>
        <dbReference type="SAM" id="MobiDB-lite"/>
    </source>
</evidence>
<dbReference type="Proteomes" id="UP000238823">
    <property type="component" value="Unassembled WGS sequence"/>
</dbReference>
<gene>
    <name evidence="2" type="ORF">ENSA7_48240</name>
</gene>
<evidence type="ECO:0000313" key="2">
    <source>
        <dbReference type="EMBL" id="PRQ05041.1"/>
    </source>
</evidence>